<dbReference type="AlphaFoldDB" id="A0A0M3JQQ8"/>
<accession>A0A0M3JQQ8</accession>
<name>A0A0M3JQQ8_ANISI</name>
<protein>
    <submittedName>
        <fullName evidence="1">Transposase</fullName>
    </submittedName>
</protein>
<sequence>LSALLNPNITWRTKQFRLRWGGRIDDRLMAAASHWETAPLKRAVETIR</sequence>
<proteinExistence type="predicted"/>
<organism evidence="1">
    <name type="scientific">Anisakis simplex</name>
    <name type="common">Herring worm</name>
    <dbReference type="NCBI Taxonomy" id="6269"/>
    <lineage>
        <taxon>Eukaryota</taxon>
        <taxon>Metazoa</taxon>
        <taxon>Ecdysozoa</taxon>
        <taxon>Nematoda</taxon>
        <taxon>Chromadorea</taxon>
        <taxon>Rhabditida</taxon>
        <taxon>Spirurina</taxon>
        <taxon>Ascaridomorpha</taxon>
        <taxon>Ascaridoidea</taxon>
        <taxon>Anisakidae</taxon>
        <taxon>Anisakis</taxon>
        <taxon>Anisakis simplex complex</taxon>
    </lineage>
</organism>
<reference evidence="1" key="1">
    <citation type="submission" date="2017-02" db="UniProtKB">
        <authorList>
            <consortium name="WormBaseParasite"/>
        </authorList>
    </citation>
    <scope>IDENTIFICATION</scope>
</reference>
<dbReference type="WBParaSite" id="ASIM_0001001001-mRNA-1">
    <property type="protein sequence ID" value="ASIM_0001001001-mRNA-1"/>
    <property type="gene ID" value="ASIM_0001001001"/>
</dbReference>
<evidence type="ECO:0000313" key="1">
    <source>
        <dbReference type="WBParaSite" id="ASIM_0001001001-mRNA-1"/>
    </source>
</evidence>